<feature type="transmembrane region" description="Helical" evidence="5">
    <location>
        <begin position="236"/>
        <end position="254"/>
    </location>
</feature>
<feature type="transmembrane region" description="Helical" evidence="5">
    <location>
        <begin position="117"/>
        <end position="138"/>
    </location>
</feature>
<sequence>MAVDRAAMTVAAPIIQREFDFTLTEMSIILTAFTWAYALFQVPGGLVTRRLGPRRTLALAGLWWSFFTFVTPYAATILMFVVLRILLGAGQAADWPASVTAIARWFPVEERSRANSFLLGGIYMGSFLGTPIVVAIAGAHGWQAPFHVFAVIGAVLAIVWWFVYGPERDTQSSEEVDEAPDGGQRVRTFLRVPGFWLLGLQYSFLTLIISFFNIWMPTYLVEARGISFASMGPLAALPWGALVATVFLSGILNDRLIRDWADRRRMAVIGFIVAAIALMVGALTPSVAGMLIWMCVSLGAVGFVQTQVWAATQDYGGVNVPAVSAFVNMCGIAAGALGPILTTLLVGIGGNWGIALAVLGAASALGAICWMFLRPEIPLDSHRSIATPSSCEEIAK</sequence>
<dbReference type="EMBL" id="JAAXPJ010000002">
    <property type="protein sequence ID" value="NKZ10775.1"/>
    <property type="molecule type" value="Genomic_DNA"/>
</dbReference>
<feature type="transmembrane region" description="Helical" evidence="5">
    <location>
        <begin position="352"/>
        <end position="373"/>
    </location>
</feature>
<evidence type="ECO:0000256" key="2">
    <source>
        <dbReference type="ARBA" id="ARBA00022692"/>
    </source>
</evidence>
<feature type="transmembrane region" description="Helical" evidence="5">
    <location>
        <begin position="290"/>
        <end position="310"/>
    </location>
</feature>
<dbReference type="InterPro" id="IPR020846">
    <property type="entry name" value="MFS_dom"/>
</dbReference>
<dbReference type="Pfam" id="PF07690">
    <property type="entry name" value="MFS_1"/>
    <property type="match status" value="1"/>
</dbReference>
<dbReference type="InterPro" id="IPR011701">
    <property type="entry name" value="MFS"/>
</dbReference>
<feature type="domain" description="Major facilitator superfamily (MFS) profile" evidence="6">
    <location>
        <begin position="1"/>
        <end position="378"/>
    </location>
</feature>
<dbReference type="PANTHER" id="PTHR11662">
    <property type="entry name" value="SOLUTE CARRIER FAMILY 17"/>
    <property type="match status" value="1"/>
</dbReference>
<comment type="subcellular location">
    <subcellularLocation>
        <location evidence="1">Cell membrane</location>
        <topology evidence="1">Multi-pass membrane protein</topology>
    </subcellularLocation>
</comment>
<keyword evidence="2 5" id="KW-0812">Transmembrane</keyword>
<evidence type="ECO:0000256" key="3">
    <source>
        <dbReference type="ARBA" id="ARBA00022989"/>
    </source>
</evidence>
<dbReference type="PANTHER" id="PTHR11662:SF399">
    <property type="entry name" value="FI19708P1-RELATED"/>
    <property type="match status" value="1"/>
</dbReference>
<protein>
    <submittedName>
        <fullName evidence="7">MFS transporter</fullName>
    </submittedName>
</protein>
<accession>A0A7X6MLG8</accession>
<feature type="transmembrane region" description="Helical" evidence="5">
    <location>
        <begin position="62"/>
        <end position="87"/>
    </location>
</feature>
<feature type="transmembrane region" description="Helical" evidence="5">
    <location>
        <begin position="195"/>
        <end position="216"/>
    </location>
</feature>
<dbReference type="InterPro" id="IPR036259">
    <property type="entry name" value="MFS_trans_sf"/>
</dbReference>
<comment type="caution">
    <text evidence="7">The sequence shown here is derived from an EMBL/GenBank/DDBJ whole genome shotgun (WGS) entry which is preliminary data.</text>
</comment>
<feature type="transmembrane region" description="Helical" evidence="5">
    <location>
        <begin position="21"/>
        <end position="42"/>
    </location>
</feature>
<keyword evidence="4 5" id="KW-0472">Membrane</keyword>
<dbReference type="GO" id="GO:0022857">
    <property type="term" value="F:transmembrane transporter activity"/>
    <property type="evidence" value="ECO:0007669"/>
    <property type="project" value="InterPro"/>
</dbReference>
<feature type="transmembrane region" description="Helical" evidence="5">
    <location>
        <begin position="322"/>
        <end position="346"/>
    </location>
</feature>
<evidence type="ECO:0000256" key="1">
    <source>
        <dbReference type="ARBA" id="ARBA00004651"/>
    </source>
</evidence>
<gene>
    <name evidence="7" type="ORF">HGA11_07265</name>
</gene>
<feature type="transmembrane region" description="Helical" evidence="5">
    <location>
        <begin position="144"/>
        <end position="163"/>
    </location>
</feature>
<proteinExistence type="predicted"/>
<evidence type="ECO:0000313" key="8">
    <source>
        <dbReference type="Proteomes" id="UP000518188"/>
    </source>
</evidence>
<organism evidence="7 8">
    <name type="scientific">Mycolicibacterium septicum DSM 44393</name>
    <dbReference type="NCBI Taxonomy" id="1341646"/>
    <lineage>
        <taxon>Bacteria</taxon>
        <taxon>Bacillati</taxon>
        <taxon>Actinomycetota</taxon>
        <taxon>Actinomycetes</taxon>
        <taxon>Mycobacteriales</taxon>
        <taxon>Mycobacteriaceae</taxon>
        <taxon>Mycolicibacterium</taxon>
    </lineage>
</organism>
<dbReference type="Proteomes" id="UP000518188">
    <property type="component" value="Unassembled WGS sequence"/>
</dbReference>
<dbReference type="SUPFAM" id="SSF103473">
    <property type="entry name" value="MFS general substrate transporter"/>
    <property type="match status" value="1"/>
</dbReference>
<dbReference type="Gene3D" id="1.20.1250.20">
    <property type="entry name" value="MFS general substrate transporter like domains"/>
    <property type="match status" value="2"/>
</dbReference>
<dbReference type="InterPro" id="IPR050382">
    <property type="entry name" value="MFS_Na/Anion_cotransporter"/>
</dbReference>
<dbReference type="AlphaFoldDB" id="A0A7X6MLG8"/>
<evidence type="ECO:0000256" key="4">
    <source>
        <dbReference type="ARBA" id="ARBA00023136"/>
    </source>
</evidence>
<evidence type="ECO:0000259" key="6">
    <source>
        <dbReference type="PROSITE" id="PS50850"/>
    </source>
</evidence>
<reference evidence="7 8" key="1">
    <citation type="submission" date="2020-04" db="EMBL/GenBank/DDBJ databases">
        <title>MicrobeNet Type strains.</title>
        <authorList>
            <person name="Nicholson A.C."/>
        </authorList>
    </citation>
    <scope>NUCLEOTIDE SEQUENCE [LARGE SCALE GENOMIC DNA]</scope>
    <source>
        <strain evidence="7 8">ATCC 700731</strain>
    </source>
</reference>
<evidence type="ECO:0000313" key="7">
    <source>
        <dbReference type="EMBL" id="NKZ10775.1"/>
    </source>
</evidence>
<evidence type="ECO:0000256" key="5">
    <source>
        <dbReference type="SAM" id="Phobius"/>
    </source>
</evidence>
<feature type="transmembrane region" description="Helical" evidence="5">
    <location>
        <begin position="266"/>
        <end position="284"/>
    </location>
</feature>
<dbReference type="GO" id="GO:0005886">
    <property type="term" value="C:plasma membrane"/>
    <property type="evidence" value="ECO:0007669"/>
    <property type="project" value="UniProtKB-SubCell"/>
</dbReference>
<keyword evidence="3 5" id="KW-1133">Transmembrane helix</keyword>
<dbReference type="CDD" id="cd17319">
    <property type="entry name" value="MFS_ExuT_GudP_like"/>
    <property type="match status" value="1"/>
</dbReference>
<dbReference type="PROSITE" id="PS50850">
    <property type="entry name" value="MFS"/>
    <property type="match status" value="1"/>
</dbReference>
<name>A0A7X6MLG8_9MYCO</name>